<dbReference type="SMART" id="SM00293">
    <property type="entry name" value="PWWP"/>
    <property type="match status" value="1"/>
</dbReference>
<evidence type="ECO:0000313" key="4">
    <source>
        <dbReference type="Proteomes" id="UP001285441"/>
    </source>
</evidence>
<name>A0AAE0KAF0_9PEZI</name>
<feature type="domain" description="PWWP" evidence="2">
    <location>
        <begin position="171"/>
        <end position="254"/>
    </location>
</feature>
<gene>
    <name evidence="3" type="ORF">B0H63DRAFT_453837</name>
</gene>
<feature type="compositionally biased region" description="Basic and acidic residues" evidence="1">
    <location>
        <begin position="413"/>
        <end position="441"/>
    </location>
</feature>
<feature type="compositionally biased region" description="Low complexity" evidence="1">
    <location>
        <begin position="45"/>
        <end position="69"/>
    </location>
</feature>
<feature type="compositionally biased region" description="Basic and acidic residues" evidence="1">
    <location>
        <begin position="299"/>
        <end position="311"/>
    </location>
</feature>
<feature type="compositionally biased region" description="Basic residues" evidence="1">
    <location>
        <begin position="151"/>
        <end position="161"/>
    </location>
</feature>
<evidence type="ECO:0000259" key="2">
    <source>
        <dbReference type="PROSITE" id="PS50812"/>
    </source>
</evidence>
<sequence length="604" mass="64192">MSSDATTSAPAAEPATPATTTTKDDAPATAPSAAVSAEPSDKGGAAPAESKAAADSESAPAPTEAPAAVESDKPAKADNTADPESSDNPDVEMTDAAAPAAADAAEATGGAQDEGAADAITAAGAVVATQTPNNKKKALPRKSGGPSSAKGGKKLNRKQSKARITHIDAQPGDHFYVKLKGFPQWPVIICDESMLPQSLLGSRPVGAKRPDGTYREDFADGGKREADRTFPVMYLHTNEFGWVGNTELIDLDPATVMDVKMDKMRKDLQAAHELASENHPLQYYKDLLQQFQDEQLAQEEAKEKARADKAAKAAAQSKAKKGKAAVDDDEDVDMADAADDDNTPVKVKKTANGKRNASQMDEAETPRTETKKPKIKLTTSLTPKAPNGAASTPKSVKQAPEAKATGKAKPKKAAVEEKKVEKEIVTPKEPELTPEEKHQRREKEVLFLRHKLQKGLLTKDQEPKEEEMLLMSEYITKLEALPDLEVSIIRQTKINKVLKQILKLSTIPKEEELKFKSRSQILLDKWNKLLAVGGPPAAEVANGVNGLAAPKTNGVKKADVAEPEKGKSKSGNVPAPVAKSAEESETADKPAAETKVKEAVEASA</sequence>
<dbReference type="PANTHER" id="PTHR22910">
    <property type="entry name" value="PROTEIN MGARP"/>
    <property type="match status" value="1"/>
</dbReference>
<feature type="compositionally biased region" description="Basic and acidic residues" evidence="1">
    <location>
        <begin position="580"/>
        <end position="604"/>
    </location>
</feature>
<protein>
    <submittedName>
        <fullName evidence="3">PWWP domain-containing protein</fullName>
    </submittedName>
</protein>
<dbReference type="Proteomes" id="UP001285441">
    <property type="component" value="Unassembled WGS sequence"/>
</dbReference>
<feature type="compositionally biased region" description="Low complexity" evidence="1">
    <location>
        <begin position="1"/>
        <end position="38"/>
    </location>
</feature>
<organism evidence="3 4">
    <name type="scientific">Podospora didyma</name>
    <dbReference type="NCBI Taxonomy" id="330526"/>
    <lineage>
        <taxon>Eukaryota</taxon>
        <taxon>Fungi</taxon>
        <taxon>Dikarya</taxon>
        <taxon>Ascomycota</taxon>
        <taxon>Pezizomycotina</taxon>
        <taxon>Sordariomycetes</taxon>
        <taxon>Sordariomycetidae</taxon>
        <taxon>Sordariales</taxon>
        <taxon>Podosporaceae</taxon>
        <taxon>Podospora</taxon>
    </lineage>
</organism>
<feature type="region of interest" description="Disordered" evidence="1">
    <location>
        <begin position="547"/>
        <end position="604"/>
    </location>
</feature>
<feature type="compositionally biased region" description="Low complexity" evidence="1">
    <location>
        <begin position="94"/>
        <end position="130"/>
    </location>
</feature>
<accession>A0AAE0KAF0</accession>
<dbReference type="Pfam" id="PF00855">
    <property type="entry name" value="PWWP"/>
    <property type="match status" value="1"/>
</dbReference>
<dbReference type="AlphaFoldDB" id="A0AAE0KAF0"/>
<dbReference type="SUPFAM" id="SSF63748">
    <property type="entry name" value="Tudor/PWWP/MBT"/>
    <property type="match status" value="1"/>
</dbReference>
<feature type="compositionally biased region" description="Basic and acidic residues" evidence="1">
    <location>
        <begin position="556"/>
        <end position="567"/>
    </location>
</feature>
<keyword evidence="4" id="KW-1185">Reference proteome</keyword>
<dbReference type="InterPro" id="IPR000313">
    <property type="entry name" value="PWWP_dom"/>
</dbReference>
<reference evidence="3" key="1">
    <citation type="journal article" date="2023" name="Mol. Phylogenet. Evol.">
        <title>Genome-scale phylogeny and comparative genomics of the fungal order Sordariales.</title>
        <authorList>
            <person name="Hensen N."/>
            <person name="Bonometti L."/>
            <person name="Westerberg I."/>
            <person name="Brannstrom I.O."/>
            <person name="Guillou S."/>
            <person name="Cros-Aarteil S."/>
            <person name="Calhoun S."/>
            <person name="Haridas S."/>
            <person name="Kuo A."/>
            <person name="Mondo S."/>
            <person name="Pangilinan J."/>
            <person name="Riley R."/>
            <person name="LaButti K."/>
            <person name="Andreopoulos B."/>
            <person name="Lipzen A."/>
            <person name="Chen C."/>
            <person name="Yan M."/>
            <person name="Daum C."/>
            <person name="Ng V."/>
            <person name="Clum A."/>
            <person name="Steindorff A."/>
            <person name="Ohm R.A."/>
            <person name="Martin F."/>
            <person name="Silar P."/>
            <person name="Natvig D.O."/>
            <person name="Lalanne C."/>
            <person name="Gautier V."/>
            <person name="Ament-Velasquez S.L."/>
            <person name="Kruys A."/>
            <person name="Hutchinson M.I."/>
            <person name="Powell A.J."/>
            <person name="Barry K."/>
            <person name="Miller A.N."/>
            <person name="Grigoriev I.V."/>
            <person name="Debuchy R."/>
            <person name="Gladieux P."/>
            <person name="Hiltunen Thoren M."/>
            <person name="Johannesson H."/>
        </authorList>
    </citation>
    <scope>NUCLEOTIDE SEQUENCE</scope>
    <source>
        <strain evidence="3">CBS 232.78</strain>
    </source>
</reference>
<dbReference type="InterPro" id="IPR026093">
    <property type="entry name" value="MGARP"/>
</dbReference>
<comment type="caution">
    <text evidence="3">The sequence shown here is derived from an EMBL/GenBank/DDBJ whole genome shotgun (WGS) entry which is preliminary data.</text>
</comment>
<dbReference type="EMBL" id="JAULSW010000008">
    <property type="protein sequence ID" value="KAK3372517.1"/>
    <property type="molecule type" value="Genomic_DNA"/>
</dbReference>
<feature type="compositionally biased region" description="Acidic residues" evidence="1">
    <location>
        <begin position="327"/>
        <end position="342"/>
    </location>
</feature>
<feature type="region of interest" description="Disordered" evidence="1">
    <location>
        <begin position="1"/>
        <end position="161"/>
    </location>
</feature>
<dbReference type="GO" id="GO:0005739">
    <property type="term" value="C:mitochondrion"/>
    <property type="evidence" value="ECO:0007669"/>
    <property type="project" value="InterPro"/>
</dbReference>
<dbReference type="PROSITE" id="PS50812">
    <property type="entry name" value="PWWP"/>
    <property type="match status" value="1"/>
</dbReference>
<feature type="region of interest" description="Disordered" evidence="1">
    <location>
        <begin position="298"/>
        <end position="441"/>
    </location>
</feature>
<reference evidence="3" key="2">
    <citation type="submission" date="2023-06" db="EMBL/GenBank/DDBJ databases">
        <authorList>
            <consortium name="Lawrence Berkeley National Laboratory"/>
            <person name="Haridas S."/>
            <person name="Hensen N."/>
            <person name="Bonometti L."/>
            <person name="Westerberg I."/>
            <person name="Brannstrom I.O."/>
            <person name="Guillou S."/>
            <person name="Cros-Aarteil S."/>
            <person name="Calhoun S."/>
            <person name="Kuo A."/>
            <person name="Mondo S."/>
            <person name="Pangilinan J."/>
            <person name="Riley R."/>
            <person name="LaButti K."/>
            <person name="Andreopoulos B."/>
            <person name="Lipzen A."/>
            <person name="Chen C."/>
            <person name="Yanf M."/>
            <person name="Daum C."/>
            <person name="Ng V."/>
            <person name="Clum A."/>
            <person name="Steindorff A."/>
            <person name="Ohm R."/>
            <person name="Martin F."/>
            <person name="Silar P."/>
            <person name="Natvig D."/>
            <person name="Lalanne C."/>
            <person name="Gautier V."/>
            <person name="Ament-velasquez S.L."/>
            <person name="Kruys A."/>
            <person name="Hutchinson M.I."/>
            <person name="Powell A.J."/>
            <person name="Barry K."/>
            <person name="Miller A.N."/>
            <person name="Grigoriev I.V."/>
            <person name="Debuchy R."/>
            <person name="Gladieux P."/>
            <person name="Thoren M.H."/>
            <person name="Johannesson H."/>
        </authorList>
    </citation>
    <scope>NUCLEOTIDE SEQUENCE</scope>
    <source>
        <strain evidence="3">CBS 232.78</strain>
    </source>
</reference>
<proteinExistence type="predicted"/>
<evidence type="ECO:0000256" key="1">
    <source>
        <dbReference type="SAM" id="MobiDB-lite"/>
    </source>
</evidence>
<dbReference type="Gene3D" id="2.30.30.140">
    <property type="match status" value="1"/>
</dbReference>
<feature type="compositionally biased region" description="Acidic residues" evidence="1">
    <location>
        <begin position="84"/>
        <end position="93"/>
    </location>
</feature>
<evidence type="ECO:0000313" key="3">
    <source>
        <dbReference type="EMBL" id="KAK3372517.1"/>
    </source>
</evidence>
<dbReference type="PANTHER" id="PTHR22910:SF6">
    <property type="entry name" value="PROTEIN MGARP"/>
    <property type="match status" value="1"/>
</dbReference>